<dbReference type="Gramene" id="TVU38996">
    <property type="protein sequence ID" value="TVU38996"/>
    <property type="gene ID" value="EJB05_12395"/>
</dbReference>
<feature type="domain" description="PPM-type phosphatase" evidence="12">
    <location>
        <begin position="38"/>
        <end position="285"/>
    </location>
</feature>
<dbReference type="SMART" id="SM00332">
    <property type="entry name" value="PP2Cc"/>
    <property type="match status" value="1"/>
</dbReference>
<evidence type="ECO:0000256" key="2">
    <source>
        <dbReference type="ARBA" id="ARBA00001946"/>
    </source>
</evidence>
<dbReference type="Proteomes" id="UP000324897">
    <property type="component" value="Chromosome 4"/>
</dbReference>
<dbReference type="EMBL" id="RWGY01000007">
    <property type="protein sequence ID" value="TVU38996.1"/>
    <property type="molecule type" value="Genomic_DNA"/>
</dbReference>
<evidence type="ECO:0000256" key="10">
    <source>
        <dbReference type="ARBA" id="ARBA00047761"/>
    </source>
</evidence>
<dbReference type="PROSITE" id="PS51746">
    <property type="entry name" value="PPM_2"/>
    <property type="match status" value="1"/>
</dbReference>
<dbReference type="InterPro" id="IPR001932">
    <property type="entry name" value="PPM-type_phosphatase-like_dom"/>
</dbReference>
<comment type="catalytic activity">
    <reaction evidence="10">
        <text>O-phospho-L-seryl-[protein] + H2O = L-seryl-[protein] + phosphate</text>
        <dbReference type="Rhea" id="RHEA:20629"/>
        <dbReference type="Rhea" id="RHEA-COMP:9863"/>
        <dbReference type="Rhea" id="RHEA-COMP:11604"/>
        <dbReference type="ChEBI" id="CHEBI:15377"/>
        <dbReference type="ChEBI" id="CHEBI:29999"/>
        <dbReference type="ChEBI" id="CHEBI:43474"/>
        <dbReference type="ChEBI" id="CHEBI:83421"/>
        <dbReference type="EC" id="3.1.3.16"/>
    </reaction>
</comment>
<dbReference type="InterPro" id="IPR015655">
    <property type="entry name" value="PP2C"/>
</dbReference>
<proteinExistence type="inferred from homology"/>
<keyword evidence="6" id="KW-0378">Hydrolase</keyword>
<evidence type="ECO:0000313" key="14">
    <source>
        <dbReference type="Proteomes" id="UP000324897"/>
    </source>
</evidence>
<organism evidence="13 14">
    <name type="scientific">Eragrostis curvula</name>
    <name type="common">weeping love grass</name>
    <dbReference type="NCBI Taxonomy" id="38414"/>
    <lineage>
        <taxon>Eukaryota</taxon>
        <taxon>Viridiplantae</taxon>
        <taxon>Streptophyta</taxon>
        <taxon>Embryophyta</taxon>
        <taxon>Tracheophyta</taxon>
        <taxon>Spermatophyta</taxon>
        <taxon>Magnoliopsida</taxon>
        <taxon>Liliopsida</taxon>
        <taxon>Poales</taxon>
        <taxon>Poaceae</taxon>
        <taxon>PACMAD clade</taxon>
        <taxon>Chloridoideae</taxon>
        <taxon>Eragrostideae</taxon>
        <taxon>Eragrostidinae</taxon>
        <taxon>Eragrostis</taxon>
    </lineage>
</organism>
<evidence type="ECO:0000259" key="12">
    <source>
        <dbReference type="PROSITE" id="PS51746"/>
    </source>
</evidence>
<evidence type="ECO:0000256" key="9">
    <source>
        <dbReference type="ARBA" id="ARBA00023211"/>
    </source>
</evidence>
<dbReference type="EC" id="3.1.3.16" evidence="4"/>
<evidence type="ECO:0000256" key="1">
    <source>
        <dbReference type="ARBA" id="ARBA00001936"/>
    </source>
</evidence>
<keyword evidence="7" id="KW-0460">Magnesium</keyword>
<gene>
    <name evidence="13" type="ORF">EJB05_12395</name>
</gene>
<evidence type="ECO:0000256" key="6">
    <source>
        <dbReference type="ARBA" id="ARBA00022801"/>
    </source>
</evidence>
<evidence type="ECO:0000256" key="5">
    <source>
        <dbReference type="ARBA" id="ARBA00022723"/>
    </source>
</evidence>
<dbReference type="InterPro" id="IPR036457">
    <property type="entry name" value="PPM-type-like_dom_sf"/>
</dbReference>
<evidence type="ECO:0000256" key="4">
    <source>
        <dbReference type="ARBA" id="ARBA00013081"/>
    </source>
</evidence>
<dbReference type="GO" id="GO:0004722">
    <property type="term" value="F:protein serine/threonine phosphatase activity"/>
    <property type="evidence" value="ECO:0007669"/>
    <property type="project" value="UniProtKB-EC"/>
</dbReference>
<keyword evidence="14" id="KW-1185">Reference proteome</keyword>
<evidence type="ECO:0000313" key="13">
    <source>
        <dbReference type="EMBL" id="TVU38996.1"/>
    </source>
</evidence>
<evidence type="ECO:0000256" key="3">
    <source>
        <dbReference type="ARBA" id="ARBA00006702"/>
    </source>
</evidence>
<dbReference type="FunFam" id="3.60.40.10:FF:000010">
    <property type="entry name" value="Probable protein phosphatase 2C 39"/>
    <property type="match status" value="1"/>
</dbReference>
<comment type="caution">
    <text evidence="13">The sequence shown here is derived from an EMBL/GenBank/DDBJ whole genome shotgun (WGS) entry which is preliminary data.</text>
</comment>
<sequence>MAGKEIYHKVKDKVKDAFSSSGPETGKGKTKLSGLRVRHGYHLVKGKSNHPMEDYLVAEYRQVSEHDLGLFAIFDGHLGHTVPDFLRSHLFNNILNEPDFLSDPQSAIRKAYLLTDEKILEKTAELGRGGSTAVTAILIGSEKSVKVVVANVGDSRAVVSRNGVAKQLSVDHEPNMERQKIHPEDVLTAGDVPRVDGQLAVARAFGDRSLKKHLSSEPHVAEEPIDENTDFIILASDGLWKVMSNQEAADAIKDIKDPQAAAKHLTEQAVIRKSKDDISCIVVKFMC</sequence>
<protein>
    <recommendedName>
        <fullName evidence="4">protein-serine/threonine phosphatase</fullName>
        <ecNumber evidence="4">3.1.3.16</ecNumber>
    </recommendedName>
</protein>
<dbReference type="GO" id="GO:0046872">
    <property type="term" value="F:metal ion binding"/>
    <property type="evidence" value="ECO:0007669"/>
    <property type="project" value="UniProtKB-KW"/>
</dbReference>
<dbReference type="PANTHER" id="PTHR47992">
    <property type="entry name" value="PROTEIN PHOSPHATASE"/>
    <property type="match status" value="1"/>
</dbReference>
<keyword evidence="9" id="KW-0464">Manganese</keyword>
<evidence type="ECO:0000256" key="8">
    <source>
        <dbReference type="ARBA" id="ARBA00022912"/>
    </source>
</evidence>
<dbReference type="CDD" id="cd00143">
    <property type="entry name" value="PP2Cc"/>
    <property type="match status" value="1"/>
</dbReference>
<dbReference type="AlphaFoldDB" id="A0A5J9VTP1"/>
<name>A0A5J9VTP1_9POAL</name>
<comment type="cofactor">
    <cofactor evidence="1">
        <name>Mn(2+)</name>
        <dbReference type="ChEBI" id="CHEBI:29035"/>
    </cofactor>
</comment>
<comment type="catalytic activity">
    <reaction evidence="11">
        <text>O-phospho-L-threonyl-[protein] + H2O = L-threonyl-[protein] + phosphate</text>
        <dbReference type="Rhea" id="RHEA:47004"/>
        <dbReference type="Rhea" id="RHEA-COMP:11060"/>
        <dbReference type="Rhea" id="RHEA-COMP:11605"/>
        <dbReference type="ChEBI" id="CHEBI:15377"/>
        <dbReference type="ChEBI" id="CHEBI:30013"/>
        <dbReference type="ChEBI" id="CHEBI:43474"/>
        <dbReference type="ChEBI" id="CHEBI:61977"/>
        <dbReference type="EC" id="3.1.3.16"/>
    </reaction>
</comment>
<dbReference type="OrthoDB" id="10264738at2759"/>
<reference evidence="13 14" key="1">
    <citation type="journal article" date="2019" name="Sci. Rep.">
        <title>A high-quality genome of Eragrostis curvula grass provides insights into Poaceae evolution and supports new strategies to enhance forage quality.</title>
        <authorList>
            <person name="Carballo J."/>
            <person name="Santos B.A.C.M."/>
            <person name="Zappacosta D."/>
            <person name="Garbus I."/>
            <person name="Selva J.P."/>
            <person name="Gallo C.A."/>
            <person name="Diaz A."/>
            <person name="Albertini E."/>
            <person name="Caccamo M."/>
            <person name="Echenique V."/>
        </authorList>
    </citation>
    <scope>NUCLEOTIDE SEQUENCE [LARGE SCALE GENOMIC DNA]</scope>
    <source>
        <strain evidence="14">cv. Victoria</strain>
        <tissue evidence="13">Leaf</tissue>
    </source>
</reference>
<evidence type="ECO:0000256" key="11">
    <source>
        <dbReference type="ARBA" id="ARBA00048336"/>
    </source>
</evidence>
<dbReference type="SUPFAM" id="SSF81606">
    <property type="entry name" value="PP2C-like"/>
    <property type="match status" value="1"/>
</dbReference>
<dbReference type="Pfam" id="PF00481">
    <property type="entry name" value="PP2C"/>
    <property type="match status" value="1"/>
</dbReference>
<keyword evidence="5" id="KW-0479">Metal-binding</keyword>
<comment type="similarity">
    <text evidence="3">Belongs to the PP2C family.</text>
</comment>
<keyword evidence="8" id="KW-0904">Protein phosphatase</keyword>
<accession>A0A5J9VTP1</accession>
<dbReference type="Gene3D" id="3.60.40.10">
    <property type="entry name" value="PPM-type phosphatase domain"/>
    <property type="match status" value="1"/>
</dbReference>
<comment type="cofactor">
    <cofactor evidence="2">
        <name>Mg(2+)</name>
        <dbReference type="ChEBI" id="CHEBI:18420"/>
    </cofactor>
</comment>
<evidence type="ECO:0000256" key="7">
    <source>
        <dbReference type="ARBA" id="ARBA00022842"/>
    </source>
</evidence>